<organism evidence="2 3">
    <name type="scientific">Paramecium sonneborni</name>
    <dbReference type="NCBI Taxonomy" id="65129"/>
    <lineage>
        <taxon>Eukaryota</taxon>
        <taxon>Sar</taxon>
        <taxon>Alveolata</taxon>
        <taxon>Ciliophora</taxon>
        <taxon>Intramacronucleata</taxon>
        <taxon>Oligohymenophorea</taxon>
        <taxon>Peniculida</taxon>
        <taxon>Parameciidae</taxon>
        <taxon>Paramecium</taxon>
    </lineage>
</organism>
<keyword evidence="3" id="KW-1185">Reference proteome</keyword>
<dbReference type="GO" id="GO:0045505">
    <property type="term" value="F:dynein intermediate chain binding"/>
    <property type="evidence" value="ECO:0007669"/>
    <property type="project" value="InterPro"/>
</dbReference>
<feature type="domain" description="Dynein heavy chain hydrolytic ATP-binding dynein motor region" evidence="1">
    <location>
        <begin position="1"/>
        <end position="79"/>
    </location>
</feature>
<dbReference type="GO" id="GO:0007018">
    <property type="term" value="P:microtubule-based movement"/>
    <property type="evidence" value="ECO:0007669"/>
    <property type="project" value="InterPro"/>
</dbReference>
<comment type="caution">
    <text evidence="2">The sequence shown here is derived from an EMBL/GenBank/DDBJ whole genome shotgun (WGS) entry which is preliminary data.</text>
</comment>
<proteinExistence type="predicted"/>
<dbReference type="InterPro" id="IPR035699">
    <property type="entry name" value="AAA_6"/>
</dbReference>
<dbReference type="GO" id="GO:0051959">
    <property type="term" value="F:dynein light intermediate chain binding"/>
    <property type="evidence" value="ECO:0007669"/>
    <property type="project" value="InterPro"/>
</dbReference>
<accession>A0A8S1RV28</accession>
<evidence type="ECO:0000259" key="1">
    <source>
        <dbReference type="Pfam" id="PF12774"/>
    </source>
</evidence>
<dbReference type="PANTHER" id="PTHR45703:SF36">
    <property type="entry name" value="DYNEIN HEAVY CHAIN, CYTOPLASMIC"/>
    <property type="match status" value="1"/>
</dbReference>
<gene>
    <name evidence="2" type="ORF">PSON_ATCC_30995.1.T4480002</name>
</gene>
<dbReference type="EMBL" id="CAJJDN010000448">
    <property type="protein sequence ID" value="CAD8131290.1"/>
    <property type="molecule type" value="Genomic_DNA"/>
</dbReference>
<dbReference type="OrthoDB" id="447173at2759"/>
<reference evidence="2" key="1">
    <citation type="submission" date="2021-01" db="EMBL/GenBank/DDBJ databases">
        <authorList>
            <consortium name="Genoscope - CEA"/>
            <person name="William W."/>
        </authorList>
    </citation>
    <scope>NUCLEOTIDE SEQUENCE</scope>
</reference>
<name>A0A8S1RV28_9CILI</name>
<dbReference type="InterPro" id="IPR026983">
    <property type="entry name" value="DHC"/>
</dbReference>
<evidence type="ECO:0000313" key="3">
    <source>
        <dbReference type="Proteomes" id="UP000692954"/>
    </source>
</evidence>
<dbReference type="AlphaFoldDB" id="A0A8S1RV28"/>
<dbReference type="Pfam" id="PF12774">
    <property type="entry name" value="AAA_6"/>
    <property type="match status" value="1"/>
</dbReference>
<dbReference type="GO" id="GO:0005524">
    <property type="term" value="F:ATP binding"/>
    <property type="evidence" value="ECO:0007669"/>
    <property type="project" value="InterPro"/>
</dbReference>
<dbReference type="Proteomes" id="UP000692954">
    <property type="component" value="Unassembled WGS sequence"/>
</dbReference>
<protein>
    <recommendedName>
        <fullName evidence="1">Dynein heavy chain hydrolytic ATP-binding dynein motor region domain-containing protein</fullName>
    </recommendedName>
</protein>
<dbReference type="GO" id="GO:0030286">
    <property type="term" value="C:dynein complex"/>
    <property type="evidence" value="ECO:0007669"/>
    <property type="project" value="InterPro"/>
</dbReference>
<evidence type="ECO:0000313" key="2">
    <source>
        <dbReference type="EMBL" id="CAD8131290.1"/>
    </source>
</evidence>
<dbReference type="PANTHER" id="PTHR45703">
    <property type="entry name" value="DYNEIN HEAVY CHAIN"/>
    <property type="match status" value="1"/>
</dbReference>
<sequence length="161" mass="18946">MTLIGALKLNLGGGAISKTCRYRINRINQRFSYSYSKIMCCFNCLDQMEYFKVAWVCFDEFNRINIEVLSVIAQQLLILFGSHLVFQVYYNVTIIRNDGIFAYTIREICKDQTTERNWIMFDSPVDAKWIESINTVLDHNKKICLNQAQKNIDFDSIYDYE</sequence>